<evidence type="ECO:0000313" key="6">
    <source>
        <dbReference type="EMBL" id="CDW43637.1"/>
    </source>
</evidence>
<dbReference type="PANTHER" id="PTHR13168:SF0">
    <property type="entry name" value="C-MYC-BINDING PROTEIN"/>
    <property type="match status" value="1"/>
</dbReference>
<feature type="coiled-coil region" evidence="4">
    <location>
        <begin position="69"/>
        <end position="103"/>
    </location>
</feature>
<dbReference type="EMBL" id="HG994581">
    <property type="protein sequence ID" value="CAF2877862.1"/>
    <property type="molecule type" value="Genomic_DNA"/>
</dbReference>
<gene>
    <name evidence="5" type="ORF">LSAA_6508</name>
</gene>
<name>A0A0K2V0G7_LEPSM</name>
<organism evidence="6">
    <name type="scientific">Lepeophtheirus salmonis</name>
    <name type="common">Salmon louse</name>
    <name type="synonym">Caligus salmonis</name>
    <dbReference type="NCBI Taxonomy" id="72036"/>
    <lineage>
        <taxon>Eukaryota</taxon>
        <taxon>Metazoa</taxon>
        <taxon>Ecdysozoa</taxon>
        <taxon>Arthropoda</taxon>
        <taxon>Crustacea</taxon>
        <taxon>Multicrustacea</taxon>
        <taxon>Hexanauplia</taxon>
        <taxon>Copepoda</taxon>
        <taxon>Siphonostomatoida</taxon>
        <taxon>Caligidae</taxon>
        <taxon>Lepeophtheirus</taxon>
    </lineage>
</organism>
<keyword evidence="3" id="KW-0539">Nucleus</keyword>
<reference evidence="5" key="2">
    <citation type="submission" date="2021-02" db="EMBL/GenBank/DDBJ databases">
        <authorList>
            <person name="Bekaert M."/>
        </authorList>
    </citation>
    <scope>NUCLEOTIDE SEQUENCE</scope>
    <source>
        <strain evidence="5">IoA-00</strain>
    </source>
</reference>
<dbReference type="Proteomes" id="UP000675881">
    <property type="component" value="Chromosome 2"/>
</dbReference>
<sequence length="107" mass="12791">MNCPKYSKKSRCKMDIQQEEFRKYLQGEGILKFLTSTLISLYEEHECPKDALEFVKSKMMEDQDSFRIIHELKETNPFLEEKLKKLTDLNKSLKSELESYRTNNKEC</sequence>
<comment type="similarity">
    <text evidence="2">Belongs to the AMY1 family.</text>
</comment>
<dbReference type="PANTHER" id="PTHR13168">
    <property type="entry name" value="ASSOCIATE OF C-MYC AMY-1"/>
    <property type="match status" value="1"/>
</dbReference>
<evidence type="ECO:0000256" key="3">
    <source>
        <dbReference type="ARBA" id="ARBA00023242"/>
    </source>
</evidence>
<dbReference type="GO" id="GO:0005634">
    <property type="term" value="C:nucleus"/>
    <property type="evidence" value="ECO:0007669"/>
    <property type="project" value="UniProtKB-SubCell"/>
</dbReference>
<dbReference type="GO" id="GO:0003713">
    <property type="term" value="F:transcription coactivator activity"/>
    <property type="evidence" value="ECO:0007669"/>
    <property type="project" value="InterPro"/>
</dbReference>
<evidence type="ECO:0000256" key="1">
    <source>
        <dbReference type="ARBA" id="ARBA00004123"/>
    </source>
</evidence>
<proteinExistence type="inferred from homology"/>
<reference evidence="6" key="1">
    <citation type="submission" date="2014-05" db="EMBL/GenBank/DDBJ databases">
        <authorList>
            <person name="Chronopoulou M."/>
        </authorList>
    </citation>
    <scope>NUCLEOTIDE SEQUENCE</scope>
    <source>
        <tissue evidence="6">Whole organism</tissue>
    </source>
</reference>
<evidence type="ECO:0000256" key="4">
    <source>
        <dbReference type="SAM" id="Coils"/>
    </source>
</evidence>
<evidence type="ECO:0000313" key="5">
    <source>
        <dbReference type="EMBL" id="CAF2877862.1"/>
    </source>
</evidence>
<keyword evidence="7" id="KW-1185">Reference proteome</keyword>
<dbReference type="PRINTS" id="PR02028">
    <property type="entry name" value="CMYCBINDINGP"/>
</dbReference>
<accession>A0A0K2V0G7</accession>
<dbReference type="AlphaFoldDB" id="A0A0K2V0G7"/>
<comment type="subcellular location">
    <subcellularLocation>
        <location evidence="1">Nucleus</location>
    </subcellularLocation>
</comment>
<evidence type="ECO:0000313" key="7">
    <source>
        <dbReference type="Proteomes" id="UP000675881"/>
    </source>
</evidence>
<evidence type="ECO:0000256" key="2">
    <source>
        <dbReference type="ARBA" id="ARBA00009389"/>
    </source>
</evidence>
<keyword evidence="4" id="KW-0175">Coiled coil</keyword>
<protein>
    <submittedName>
        <fullName evidence="5">(salmon louse) hypothetical protein</fullName>
    </submittedName>
    <submittedName>
        <fullName evidence="6">CMycbinding proteinlike [Pundamilia nyererei]</fullName>
    </submittedName>
</protein>
<dbReference type="InterPro" id="IPR026060">
    <property type="entry name" value="AMY1"/>
</dbReference>
<dbReference type="EMBL" id="HACA01026276">
    <property type="protein sequence ID" value="CDW43637.1"/>
    <property type="molecule type" value="Transcribed_RNA"/>
</dbReference>